<reference evidence="4" key="1">
    <citation type="submission" date="2018-05" db="EMBL/GenBank/DDBJ databases">
        <authorList>
            <person name="Lanie J.A."/>
            <person name="Ng W.-L."/>
            <person name="Kazmierczak K.M."/>
            <person name="Andrzejewski T.M."/>
            <person name="Davidsen T.M."/>
            <person name="Wayne K.J."/>
            <person name="Tettelin H."/>
            <person name="Glass J.I."/>
            <person name="Rusch D."/>
            <person name="Podicherti R."/>
            <person name="Tsui H.-C.T."/>
            <person name="Winkler M.E."/>
        </authorList>
    </citation>
    <scope>NUCLEOTIDE SEQUENCE</scope>
</reference>
<evidence type="ECO:0000256" key="2">
    <source>
        <dbReference type="ARBA" id="ARBA00022840"/>
    </source>
</evidence>
<gene>
    <name evidence="4" type="ORF">METZ01_LOCUS73884</name>
</gene>
<dbReference type="InterPro" id="IPR027417">
    <property type="entry name" value="P-loop_NTPase"/>
</dbReference>
<dbReference type="AlphaFoldDB" id="A0A381TYF2"/>
<dbReference type="InterPro" id="IPR003593">
    <property type="entry name" value="AAA+_ATPase"/>
</dbReference>
<dbReference type="GO" id="GO:0005524">
    <property type="term" value="F:ATP binding"/>
    <property type="evidence" value="ECO:0007669"/>
    <property type="project" value="UniProtKB-KW"/>
</dbReference>
<proteinExistence type="predicted"/>
<dbReference type="SMART" id="SM00382">
    <property type="entry name" value="AAA"/>
    <property type="match status" value="1"/>
</dbReference>
<keyword evidence="1" id="KW-0547">Nucleotide-binding</keyword>
<dbReference type="CDD" id="cd03216">
    <property type="entry name" value="ABC_Carb_Monos_I"/>
    <property type="match status" value="1"/>
</dbReference>
<dbReference type="Gene3D" id="3.40.50.300">
    <property type="entry name" value="P-loop containing nucleotide triphosphate hydrolases"/>
    <property type="match status" value="2"/>
</dbReference>
<name>A0A381TYF2_9ZZZZ</name>
<dbReference type="GO" id="GO:0016887">
    <property type="term" value="F:ATP hydrolysis activity"/>
    <property type="evidence" value="ECO:0007669"/>
    <property type="project" value="InterPro"/>
</dbReference>
<protein>
    <recommendedName>
        <fullName evidence="3">ABC transporter domain-containing protein</fullName>
    </recommendedName>
</protein>
<dbReference type="Pfam" id="PF00005">
    <property type="entry name" value="ABC_tran"/>
    <property type="match status" value="2"/>
</dbReference>
<dbReference type="SUPFAM" id="SSF52540">
    <property type="entry name" value="P-loop containing nucleoside triphosphate hydrolases"/>
    <property type="match status" value="2"/>
</dbReference>
<dbReference type="PROSITE" id="PS00211">
    <property type="entry name" value="ABC_TRANSPORTER_1"/>
    <property type="match status" value="2"/>
</dbReference>
<feature type="domain" description="ABC transporter" evidence="3">
    <location>
        <begin position="252"/>
        <end position="497"/>
    </location>
</feature>
<sequence length="499" mass="55897">MNTNLKVSNITKIYPGCIANDDISLEFKSGKIYALLGENGAGKSTLVKILSGVIIPDEGQIFLNNKLIKLNSPIDAKKNKIGMVFQHFNLFETLSVFENLIIDFSESRENLIEKIKSIMEKYNFSIDLDIPVLNLSAGQKQKVEIIRCLIRSPEVLIMDEPTSVLTEQETSELFSSLKQFSEEGILIIYITHKLKEVMSICDEVAVMRKGQLVSVSKIADEKIETLANKMVGQNLRTVKKKISKEKSIDKLIKISNLNFSSEDPFETNLKKINFEVNRGECLGIAGISGNGQSELFQVLSGEIVSEKDSIIFNNNPIGNLNPQERREYLMAFSPEDRMEQAAIPQMKIFENVALNNFKSSNFFNNGLINEKKIKEHSQKILSDFSVNTNNVELKSQFLSGGNLQKLIIGRELITSPELLICFNPTWGLDVGAINYIHETLIKINEQKKSIILISTDTDELLKLCDKICVIFKGKLSNIMDAEEVTSEKLGILMGGGEIV</sequence>
<accession>A0A381TYF2</accession>
<dbReference type="PROSITE" id="PS50893">
    <property type="entry name" value="ABC_TRANSPORTER_2"/>
    <property type="match status" value="2"/>
</dbReference>
<organism evidence="4">
    <name type="scientific">marine metagenome</name>
    <dbReference type="NCBI Taxonomy" id="408172"/>
    <lineage>
        <taxon>unclassified sequences</taxon>
        <taxon>metagenomes</taxon>
        <taxon>ecological metagenomes</taxon>
    </lineage>
</organism>
<evidence type="ECO:0000256" key="1">
    <source>
        <dbReference type="ARBA" id="ARBA00022741"/>
    </source>
</evidence>
<dbReference type="InterPro" id="IPR017871">
    <property type="entry name" value="ABC_transporter-like_CS"/>
</dbReference>
<feature type="domain" description="ABC transporter" evidence="3">
    <location>
        <begin position="5"/>
        <end position="234"/>
    </location>
</feature>
<evidence type="ECO:0000259" key="3">
    <source>
        <dbReference type="PROSITE" id="PS50893"/>
    </source>
</evidence>
<keyword evidence="2" id="KW-0067">ATP-binding</keyword>
<dbReference type="InterPro" id="IPR050107">
    <property type="entry name" value="ABC_carbohydrate_import_ATPase"/>
</dbReference>
<dbReference type="EMBL" id="UINC01005390">
    <property type="protein sequence ID" value="SVA21030.1"/>
    <property type="molecule type" value="Genomic_DNA"/>
</dbReference>
<dbReference type="CDD" id="cd03215">
    <property type="entry name" value="ABC_Carb_Monos_II"/>
    <property type="match status" value="1"/>
</dbReference>
<dbReference type="PANTHER" id="PTHR43790:SF4">
    <property type="entry name" value="GUANOSINE IMPORT ATP-BINDING PROTEIN NUPO"/>
    <property type="match status" value="1"/>
</dbReference>
<dbReference type="PANTHER" id="PTHR43790">
    <property type="entry name" value="CARBOHYDRATE TRANSPORT ATP-BINDING PROTEIN MG119-RELATED"/>
    <property type="match status" value="1"/>
</dbReference>
<evidence type="ECO:0000313" key="4">
    <source>
        <dbReference type="EMBL" id="SVA21030.1"/>
    </source>
</evidence>
<dbReference type="InterPro" id="IPR003439">
    <property type="entry name" value="ABC_transporter-like_ATP-bd"/>
</dbReference>